<keyword evidence="2" id="KW-0663">Pyridoxal phosphate</keyword>
<dbReference type="SUPFAM" id="SSF53383">
    <property type="entry name" value="PLP-dependent transferases"/>
    <property type="match status" value="1"/>
</dbReference>
<evidence type="ECO:0000256" key="2">
    <source>
        <dbReference type="ARBA" id="ARBA00022898"/>
    </source>
</evidence>
<dbReference type="GO" id="GO:0016747">
    <property type="term" value="F:acyltransferase activity, transferring groups other than amino-acyl groups"/>
    <property type="evidence" value="ECO:0007669"/>
    <property type="project" value="InterPro"/>
</dbReference>
<reference evidence="4" key="1">
    <citation type="journal article" date="2024" name="Syst. Appl. Microbiol.">
        <title>First single-strain enrichments of Electrothrix cable bacteria, description of E. aestuarii sp. nov. and E. rattekaaiensis sp. nov., and proposal of a cable bacteria taxonomy following the rules of the SeqCode.</title>
        <authorList>
            <person name="Plum-Jensen L.E."/>
            <person name="Schramm A."/>
            <person name="Marshall I.P.G."/>
        </authorList>
    </citation>
    <scope>NUCLEOTIDE SEQUENCE</scope>
    <source>
        <strain evidence="4">Rat1</strain>
    </source>
</reference>
<gene>
    <name evidence="4" type="ORF">Q3M24_21865</name>
</gene>
<evidence type="ECO:0000313" key="4">
    <source>
        <dbReference type="EMBL" id="XCN72893.1"/>
    </source>
</evidence>
<keyword evidence="4" id="KW-0808">Transferase</keyword>
<dbReference type="PANTHER" id="PTHR21152:SF40">
    <property type="entry name" value="ALANINE--GLYOXYLATE AMINOTRANSFERASE"/>
    <property type="match status" value="1"/>
</dbReference>
<dbReference type="InterPro" id="IPR000182">
    <property type="entry name" value="GNAT_dom"/>
</dbReference>
<dbReference type="EMBL" id="CP159373">
    <property type="protein sequence ID" value="XCN72893.1"/>
    <property type="molecule type" value="Genomic_DNA"/>
</dbReference>
<dbReference type="GO" id="GO:0019265">
    <property type="term" value="P:glycine biosynthetic process, by transamination of glyoxylate"/>
    <property type="evidence" value="ECO:0007669"/>
    <property type="project" value="TreeGrafter"/>
</dbReference>
<dbReference type="PANTHER" id="PTHR21152">
    <property type="entry name" value="AMINOTRANSFERASE CLASS V"/>
    <property type="match status" value="1"/>
</dbReference>
<dbReference type="InterPro" id="IPR016181">
    <property type="entry name" value="Acyl_CoA_acyltransferase"/>
</dbReference>
<dbReference type="InterPro" id="IPR000192">
    <property type="entry name" value="Aminotrans_V_dom"/>
</dbReference>
<comment type="cofactor">
    <cofactor evidence="1">
        <name>pyridoxal 5'-phosphate</name>
        <dbReference type="ChEBI" id="CHEBI:597326"/>
    </cofactor>
</comment>
<dbReference type="Gene3D" id="3.90.1150.10">
    <property type="entry name" value="Aspartate Aminotransferase, domain 1"/>
    <property type="match status" value="1"/>
</dbReference>
<dbReference type="InterPro" id="IPR015424">
    <property type="entry name" value="PyrdxlP-dep_Trfase"/>
</dbReference>
<proteinExistence type="predicted"/>
<dbReference type="GO" id="GO:0008453">
    <property type="term" value="F:alanine-glyoxylate transaminase activity"/>
    <property type="evidence" value="ECO:0007669"/>
    <property type="project" value="TreeGrafter"/>
</dbReference>
<reference evidence="4" key="2">
    <citation type="submission" date="2024-06" db="EMBL/GenBank/DDBJ databases">
        <authorList>
            <person name="Plum-Jensen L.E."/>
            <person name="Schramm A."/>
            <person name="Marshall I.P.G."/>
        </authorList>
    </citation>
    <scope>NUCLEOTIDE SEQUENCE</scope>
    <source>
        <strain evidence="4">Rat1</strain>
    </source>
</reference>
<dbReference type="InterPro" id="IPR054597">
    <property type="entry name" value="FeeM_cat"/>
</dbReference>
<accession>A0AAU8LVH2</accession>
<dbReference type="Gene3D" id="3.40.630.30">
    <property type="match status" value="1"/>
</dbReference>
<name>A0AAU8LVH2_9BACT</name>
<protein>
    <submittedName>
        <fullName evidence="4">Aminotransferase class V-fold PLP-dependent enzyme</fullName>
    </submittedName>
</protein>
<dbReference type="GO" id="GO:0004760">
    <property type="term" value="F:L-serine-pyruvate transaminase activity"/>
    <property type="evidence" value="ECO:0007669"/>
    <property type="project" value="TreeGrafter"/>
</dbReference>
<dbReference type="Pfam" id="PF21926">
    <property type="entry name" value="FeeM"/>
    <property type="match status" value="1"/>
</dbReference>
<organism evidence="4">
    <name type="scientific">Candidatus Electrothrix aestuarii</name>
    <dbReference type="NCBI Taxonomy" id="3062594"/>
    <lineage>
        <taxon>Bacteria</taxon>
        <taxon>Pseudomonadati</taxon>
        <taxon>Thermodesulfobacteriota</taxon>
        <taxon>Desulfobulbia</taxon>
        <taxon>Desulfobulbales</taxon>
        <taxon>Desulfobulbaceae</taxon>
        <taxon>Candidatus Electrothrix</taxon>
    </lineage>
</organism>
<dbReference type="InterPro" id="IPR015421">
    <property type="entry name" value="PyrdxlP-dep_Trfase_major"/>
</dbReference>
<evidence type="ECO:0000256" key="1">
    <source>
        <dbReference type="ARBA" id="ARBA00001933"/>
    </source>
</evidence>
<keyword evidence="4" id="KW-0032">Aminotransferase</keyword>
<dbReference type="Pfam" id="PF00266">
    <property type="entry name" value="Aminotran_5"/>
    <property type="match status" value="1"/>
</dbReference>
<dbReference type="PROSITE" id="PS51186">
    <property type="entry name" value="GNAT"/>
    <property type="match status" value="1"/>
</dbReference>
<dbReference type="SUPFAM" id="SSF55729">
    <property type="entry name" value="Acyl-CoA N-acyltransferases (Nat)"/>
    <property type="match status" value="1"/>
</dbReference>
<dbReference type="KEGG" id="eaj:Q3M24_21865"/>
<feature type="domain" description="N-acetyltransferase" evidence="3">
    <location>
        <begin position="7"/>
        <end position="168"/>
    </location>
</feature>
<dbReference type="AlphaFoldDB" id="A0AAU8LVH2"/>
<dbReference type="Gene3D" id="3.40.640.10">
    <property type="entry name" value="Type I PLP-dependent aspartate aminotransferase-like (Major domain)"/>
    <property type="match status" value="1"/>
</dbReference>
<sequence length="548" mass="61221">MTDTSSLTFKVASEEWEFEQIHELNYQTFVEEIPQHEENARGRLVDKFHQENTYVICLNGEDLLGMIALRDKRPLSLDAKLEDLDSYLPPFKSILEYRLLAVRKENRNTAIFAGIMKKAFYMALQGGYDIAVISGTTRQERLYRHLGFQPFGPLVGPGDALYQPMYIDLASALRLKQKSQVLHSSRGAEGEQVLFNYLPGPVAVANAVLEVNSGRPISHRNTSFVERVTAFRKMLSNKLNTDQVQIMAGSGTLANDVVAAHLALLSGKGLVLVNGEFGERLRDHALRAELDFIAVEAEWGQTFSREALEAALRDTPRLAWVWAVHCETSTGVLNNLEMLRRLCREHRLRLCLDAISSIGSCPVDLHEVYLATATSGKGIGSLPGLALVFSRDDLVSGEQRLSRYFDLSYYESKQGIPFTISSNAVEALITAVEKGNWLTHFEKVRQWSEELRDELEVLGLPVLADKQCRAPHVTTIALPPSLSSQTLGDHLAAEGILVSYRSEYLLARNYIQVCFMGECQRPTGMMSYFLRKAVENAGADPSVSMEED</sequence>
<evidence type="ECO:0000259" key="3">
    <source>
        <dbReference type="PROSITE" id="PS51186"/>
    </source>
</evidence>
<dbReference type="InterPro" id="IPR015422">
    <property type="entry name" value="PyrdxlP-dep_Trfase_small"/>
</dbReference>